<organism evidence="4 7">
    <name type="scientific">Hyalella azteca</name>
    <name type="common">Amphipod</name>
    <dbReference type="NCBI Taxonomy" id="294128"/>
    <lineage>
        <taxon>Eukaryota</taxon>
        <taxon>Metazoa</taxon>
        <taxon>Ecdysozoa</taxon>
        <taxon>Arthropoda</taxon>
        <taxon>Crustacea</taxon>
        <taxon>Multicrustacea</taxon>
        <taxon>Malacostraca</taxon>
        <taxon>Eumalacostraca</taxon>
        <taxon>Peracarida</taxon>
        <taxon>Amphipoda</taxon>
        <taxon>Senticaudata</taxon>
        <taxon>Talitrida</taxon>
        <taxon>Talitroidea</taxon>
        <taxon>Hyalellidae</taxon>
        <taxon>Hyalella</taxon>
    </lineage>
</organism>
<evidence type="ECO:0000256" key="2">
    <source>
        <dbReference type="SAM" id="Phobius"/>
    </source>
</evidence>
<feature type="signal peptide" evidence="3">
    <location>
        <begin position="1"/>
        <end position="19"/>
    </location>
</feature>
<name>A0A8B7NNL7_HYAAZ</name>
<evidence type="ECO:0000313" key="7">
    <source>
        <dbReference type="RefSeq" id="XP_018015299.1"/>
    </source>
</evidence>
<dbReference type="Proteomes" id="UP000694843">
    <property type="component" value="Unplaced"/>
</dbReference>
<evidence type="ECO:0000256" key="3">
    <source>
        <dbReference type="SAM" id="SignalP"/>
    </source>
</evidence>
<dbReference type="AlphaFoldDB" id="A0A8B7NNL7"/>
<evidence type="ECO:0000313" key="4">
    <source>
        <dbReference type="Proteomes" id="UP000694843"/>
    </source>
</evidence>
<reference evidence="5 6" key="1">
    <citation type="submission" date="2025-04" db="UniProtKB">
        <authorList>
            <consortium name="RefSeq"/>
        </authorList>
    </citation>
    <scope>IDENTIFICATION</scope>
    <source>
        <tissue evidence="5 6">Whole organism</tissue>
    </source>
</reference>
<feature type="region of interest" description="Disordered" evidence="1">
    <location>
        <begin position="152"/>
        <end position="177"/>
    </location>
</feature>
<evidence type="ECO:0000313" key="6">
    <source>
        <dbReference type="RefSeq" id="XP_018015298.1"/>
    </source>
</evidence>
<gene>
    <name evidence="5 6 7" type="primary">LOC108672179</name>
</gene>
<keyword evidence="4" id="KW-1185">Reference proteome</keyword>
<dbReference type="RefSeq" id="XP_018015297.1">
    <property type="nucleotide sequence ID" value="XM_018159808.2"/>
</dbReference>
<evidence type="ECO:0000313" key="5">
    <source>
        <dbReference type="RefSeq" id="XP_018015297.1"/>
    </source>
</evidence>
<dbReference type="OrthoDB" id="6352820at2759"/>
<feature type="transmembrane region" description="Helical" evidence="2">
    <location>
        <begin position="119"/>
        <end position="140"/>
    </location>
</feature>
<feature type="chain" id="PRO_5044664397" evidence="3">
    <location>
        <begin position="20"/>
        <end position="177"/>
    </location>
</feature>
<proteinExistence type="predicted"/>
<keyword evidence="3" id="KW-0732">Signal</keyword>
<keyword evidence="2" id="KW-0812">Transmembrane</keyword>
<dbReference type="RefSeq" id="XP_018015299.1">
    <property type="nucleotide sequence ID" value="XM_018159810.2"/>
</dbReference>
<protein>
    <submittedName>
        <fullName evidence="5 6">Uncharacterized protein LOC108672179</fullName>
    </submittedName>
</protein>
<keyword evidence="2" id="KW-1133">Transmembrane helix</keyword>
<accession>A0A8B7NNL7</accession>
<dbReference type="KEGG" id="hazt:108672179"/>
<dbReference type="GeneID" id="108672179"/>
<dbReference type="RefSeq" id="XP_018015298.1">
    <property type="nucleotide sequence ID" value="XM_018159809.2"/>
</dbReference>
<sequence>MAGLHGFFLTLTLAVIVTAEYAQEGGMFSLKCESADPVQYWMLHGRGAAYEAGLSYVDISVDRDGVLRFAEVKKEHAGDHLCVTGTSGVSGGTRGVVVHMRIRPKPSENLWQDMYKAQFVTALISALVCAFVFTAGCLVFRYRYREPKPELLRDEEDGGHNNPALDVKSESCGAMMH</sequence>
<keyword evidence="2" id="KW-0472">Membrane</keyword>
<evidence type="ECO:0000256" key="1">
    <source>
        <dbReference type="SAM" id="MobiDB-lite"/>
    </source>
</evidence>